<gene>
    <name evidence="6" type="ordered locus">Spica_1910</name>
</gene>
<accession>F8F424</accession>
<evidence type="ECO:0000256" key="2">
    <source>
        <dbReference type="ARBA" id="ARBA00023015"/>
    </source>
</evidence>
<dbReference type="InterPro" id="IPR000524">
    <property type="entry name" value="Tscrpt_reg_HTH_GntR"/>
</dbReference>
<dbReference type="EMBL" id="CP002868">
    <property type="protein sequence ID" value="AEJ20043.1"/>
    <property type="molecule type" value="Genomic_DNA"/>
</dbReference>
<dbReference type="Gene3D" id="3.40.50.2300">
    <property type="match status" value="2"/>
</dbReference>
<dbReference type="RefSeq" id="WP_013969334.1">
    <property type="nucleotide sequence ID" value="NC_015732.1"/>
</dbReference>
<sequence>MDQTLWPLYQKIYNQLVNDIKSGKYLPGARLPSEKELSDQYGVSRITSKKALEKLEDAGLIERVAGKGSFVRNVELSDKKSSSSSLSTDSLIGVILADFADSFGTRLLYWIESRCRELGYSIVLRRSQDDKSLEEQSIQELLRLGVKGIIIMPVHGEFYSETILRLILDKFPLVFVDRQLEGLEASFVGTDCVAAAQRGVDYLFELGHRSISFISPKSTHTSTIEARLDGFVRSHAEHGIAIDRDILMTDLEMIVSLDYVKIKHEKDILRVQEFLSSHKEISAVVADEFNVALVVHEAARRIGLDVPGDLSILCFDYPYFSPGPILYTHIRQYEDRMGSIAAEMIVKKINENGPVEKILLPFDLVYGLSTASIT</sequence>
<dbReference type="Proteomes" id="UP000000503">
    <property type="component" value="Chromosome"/>
</dbReference>
<dbReference type="Pfam" id="PF13377">
    <property type="entry name" value="Peripla_BP_3"/>
    <property type="match status" value="1"/>
</dbReference>
<dbReference type="PANTHER" id="PTHR30146">
    <property type="entry name" value="LACI-RELATED TRANSCRIPTIONAL REPRESSOR"/>
    <property type="match status" value="1"/>
</dbReference>
<dbReference type="CDD" id="cd06267">
    <property type="entry name" value="PBP1_LacI_sugar_binding-like"/>
    <property type="match status" value="1"/>
</dbReference>
<evidence type="ECO:0000259" key="5">
    <source>
        <dbReference type="PROSITE" id="PS50949"/>
    </source>
</evidence>
<dbReference type="SUPFAM" id="SSF46785">
    <property type="entry name" value="Winged helix' DNA-binding domain"/>
    <property type="match status" value="1"/>
</dbReference>
<dbReference type="SMART" id="SM00345">
    <property type="entry name" value="HTH_GNTR"/>
    <property type="match status" value="1"/>
</dbReference>
<dbReference type="PRINTS" id="PR00035">
    <property type="entry name" value="HTHGNTR"/>
</dbReference>
<evidence type="ECO:0000313" key="6">
    <source>
        <dbReference type="EMBL" id="AEJ20043.1"/>
    </source>
</evidence>
<dbReference type="STRING" id="744872.Spica_1910"/>
<keyword evidence="3" id="KW-0238">DNA-binding</keyword>
<dbReference type="CDD" id="cd07377">
    <property type="entry name" value="WHTH_GntR"/>
    <property type="match status" value="1"/>
</dbReference>
<name>F8F424_GRAC1</name>
<dbReference type="InterPro" id="IPR046335">
    <property type="entry name" value="LacI/GalR-like_sensor"/>
</dbReference>
<dbReference type="AlphaFoldDB" id="F8F424"/>
<dbReference type="eggNOG" id="COG1609">
    <property type="taxonomic scope" value="Bacteria"/>
</dbReference>
<dbReference type="KEGG" id="scd:Spica_1910"/>
<dbReference type="InterPro" id="IPR028082">
    <property type="entry name" value="Peripla_BP_I"/>
</dbReference>
<proteinExistence type="predicted"/>
<dbReference type="HOGENOM" id="CLU_037628_15_0_12"/>
<evidence type="ECO:0000313" key="7">
    <source>
        <dbReference type="Proteomes" id="UP000000503"/>
    </source>
</evidence>
<keyword evidence="7" id="KW-1185">Reference proteome</keyword>
<dbReference type="PROSITE" id="PS50949">
    <property type="entry name" value="HTH_GNTR"/>
    <property type="match status" value="1"/>
</dbReference>
<dbReference type="SUPFAM" id="SSF53822">
    <property type="entry name" value="Periplasmic binding protein-like I"/>
    <property type="match status" value="1"/>
</dbReference>
<dbReference type="GO" id="GO:0000976">
    <property type="term" value="F:transcription cis-regulatory region binding"/>
    <property type="evidence" value="ECO:0007669"/>
    <property type="project" value="TreeGrafter"/>
</dbReference>
<dbReference type="InterPro" id="IPR036388">
    <property type="entry name" value="WH-like_DNA-bd_sf"/>
</dbReference>
<keyword evidence="4" id="KW-0804">Transcription</keyword>
<evidence type="ECO:0000256" key="3">
    <source>
        <dbReference type="ARBA" id="ARBA00023125"/>
    </source>
</evidence>
<protein>
    <submittedName>
        <fullName evidence="6">Transcriptional regulator, GntR family with LacI sensor</fullName>
    </submittedName>
</protein>
<dbReference type="Pfam" id="PF00392">
    <property type="entry name" value="GntR"/>
    <property type="match status" value="1"/>
</dbReference>
<organism evidence="6 7">
    <name type="scientific">Gracilinema caldarium (strain ATCC 51460 / DSM 7334 / H1)</name>
    <name type="common">Treponema caldarium</name>
    <dbReference type="NCBI Taxonomy" id="744872"/>
    <lineage>
        <taxon>Bacteria</taxon>
        <taxon>Pseudomonadati</taxon>
        <taxon>Spirochaetota</taxon>
        <taxon>Spirochaetia</taxon>
        <taxon>Spirochaetales</taxon>
        <taxon>Breznakiellaceae</taxon>
        <taxon>Gracilinema</taxon>
    </lineage>
</organism>
<dbReference type="InterPro" id="IPR036390">
    <property type="entry name" value="WH_DNA-bd_sf"/>
</dbReference>
<reference evidence="7" key="1">
    <citation type="journal article" date="2013" name="Stand. Genomic Sci.">
        <title>Genome sequence of the thermophilic fresh-water bacterium Spirochaeta caldaria type strain (H1(T)), reclassification of Spirochaeta caldaria, Spirochaeta stenostrepta, and Spirochaeta zuelzerae in the genus Treponema as Treponema caldaria comb. nov., Treponema stenostrepta comb. nov., and Treponema zuelzerae comb. nov., and emendation of the genus Treponema.</title>
        <authorList>
            <person name="Abt B."/>
            <person name="Goker M."/>
            <person name="Scheuner C."/>
            <person name="Han C."/>
            <person name="Lu M."/>
            <person name="Misra M."/>
            <person name="Lapidus A."/>
            <person name="Nolan M."/>
            <person name="Lucas S."/>
            <person name="Hammon N."/>
            <person name="Deshpande S."/>
            <person name="Cheng J.F."/>
            <person name="Tapia R."/>
            <person name="Goodwin L.A."/>
            <person name="Pitluck S."/>
            <person name="Liolios K."/>
            <person name="Pagani I."/>
            <person name="Ivanova N."/>
            <person name="Mavromatis K."/>
            <person name="Mikhailova N."/>
            <person name="Huntemann M."/>
            <person name="Pati A."/>
            <person name="Chen A."/>
            <person name="Palaniappan K."/>
            <person name="Land M."/>
            <person name="Hauser L."/>
            <person name="Jeffries C.D."/>
            <person name="Rohde M."/>
            <person name="Spring S."/>
            <person name="Gronow S."/>
            <person name="Detter J.C."/>
            <person name="Bristow J."/>
            <person name="Eisen J.A."/>
            <person name="Markowitz V."/>
            <person name="Hugenholtz P."/>
            <person name="Kyrpides N.C."/>
            <person name="Woyke T."/>
            <person name="Klenk H.P."/>
        </authorList>
    </citation>
    <scope>NUCLEOTIDE SEQUENCE</scope>
    <source>
        <strain evidence="7">ATCC 51460 / DSM 7334 / H1</strain>
    </source>
</reference>
<keyword evidence="1" id="KW-0678">Repressor</keyword>
<evidence type="ECO:0000256" key="4">
    <source>
        <dbReference type="ARBA" id="ARBA00023163"/>
    </source>
</evidence>
<dbReference type="PANTHER" id="PTHR30146:SF95">
    <property type="entry name" value="RIBOSE OPERON REPRESSOR"/>
    <property type="match status" value="1"/>
</dbReference>
<dbReference type="Gene3D" id="1.10.10.10">
    <property type="entry name" value="Winged helix-like DNA-binding domain superfamily/Winged helix DNA-binding domain"/>
    <property type="match status" value="1"/>
</dbReference>
<feature type="domain" description="HTH gntR-type" evidence="5">
    <location>
        <begin position="6"/>
        <end position="74"/>
    </location>
</feature>
<keyword evidence="2" id="KW-0805">Transcription regulation</keyword>
<dbReference type="GO" id="GO:0003700">
    <property type="term" value="F:DNA-binding transcription factor activity"/>
    <property type="evidence" value="ECO:0007669"/>
    <property type="project" value="InterPro"/>
</dbReference>
<evidence type="ECO:0000256" key="1">
    <source>
        <dbReference type="ARBA" id="ARBA00022491"/>
    </source>
</evidence>